<accession>A0A9D1JP74</accession>
<gene>
    <name evidence="11" type="ORF">IAC10_11915</name>
</gene>
<dbReference type="GO" id="GO:0004222">
    <property type="term" value="F:metalloendopeptidase activity"/>
    <property type="evidence" value="ECO:0007669"/>
    <property type="project" value="InterPro"/>
</dbReference>
<dbReference type="GO" id="GO:0008270">
    <property type="term" value="F:zinc ion binding"/>
    <property type="evidence" value="ECO:0007669"/>
    <property type="project" value="InterPro"/>
</dbReference>
<keyword evidence="4" id="KW-0479">Metal-binding</keyword>
<keyword evidence="3" id="KW-0645">Protease</keyword>
<dbReference type="InterPro" id="IPR006026">
    <property type="entry name" value="Peptidase_Metallo"/>
</dbReference>
<dbReference type="Pfam" id="PF00413">
    <property type="entry name" value="Peptidase_M10"/>
    <property type="match status" value="1"/>
</dbReference>
<keyword evidence="5 9" id="KW-0732">Signal</keyword>
<dbReference type="PRINTS" id="PR00138">
    <property type="entry name" value="MATRIXIN"/>
</dbReference>
<evidence type="ECO:0000313" key="11">
    <source>
        <dbReference type="EMBL" id="HIS37309.1"/>
    </source>
</evidence>
<dbReference type="AlphaFoldDB" id="A0A9D1JP74"/>
<sequence length="169" mass="19505">MKKIILTLFVILLGSLSACANIRWEKTNFNVYITKNPKIYIMKKAFGRWQSATNKFVTFTFVDSPDNADITADFVEQLPGKAVGVCKTRYLHRKGQETIITKAEINLANKNMYERILTDDEYYRVMLHEIGHALGLPHSEKLNSIMKPYSNQIINISIDDRKALKELYK</sequence>
<evidence type="ECO:0000313" key="12">
    <source>
        <dbReference type="Proteomes" id="UP000823928"/>
    </source>
</evidence>
<dbReference type="SMART" id="SM00235">
    <property type="entry name" value="ZnMc"/>
    <property type="match status" value="1"/>
</dbReference>
<dbReference type="PROSITE" id="PS51257">
    <property type="entry name" value="PROKAR_LIPOPROTEIN"/>
    <property type="match status" value="1"/>
</dbReference>
<dbReference type="Gene3D" id="3.40.390.10">
    <property type="entry name" value="Collagenase (Catalytic Domain)"/>
    <property type="match status" value="1"/>
</dbReference>
<dbReference type="PANTHER" id="PTHR10201">
    <property type="entry name" value="MATRIX METALLOPROTEINASE"/>
    <property type="match status" value="1"/>
</dbReference>
<dbReference type="GO" id="GO:0005615">
    <property type="term" value="C:extracellular space"/>
    <property type="evidence" value="ECO:0007669"/>
    <property type="project" value="TreeGrafter"/>
</dbReference>
<protein>
    <submittedName>
        <fullName evidence="11">Matrixin family metalloprotease</fullName>
    </submittedName>
</protein>
<evidence type="ECO:0000256" key="8">
    <source>
        <dbReference type="ARBA" id="ARBA00023049"/>
    </source>
</evidence>
<name>A0A9D1JP74_9BACT</name>
<evidence type="ECO:0000256" key="3">
    <source>
        <dbReference type="ARBA" id="ARBA00022670"/>
    </source>
</evidence>
<reference evidence="11" key="2">
    <citation type="journal article" date="2021" name="PeerJ">
        <title>Extensive microbial diversity within the chicken gut microbiome revealed by metagenomics and culture.</title>
        <authorList>
            <person name="Gilroy R."/>
            <person name="Ravi A."/>
            <person name="Getino M."/>
            <person name="Pursley I."/>
            <person name="Horton D.L."/>
            <person name="Alikhan N.F."/>
            <person name="Baker D."/>
            <person name="Gharbi K."/>
            <person name="Hall N."/>
            <person name="Watson M."/>
            <person name="Adriaenssens E.M."/>
            <person name="Foster-Nyarko E."/>
            <person name="Jarju S."/>
            <person name="Secka A."/>
            <person name="Antonio M."/>
            <person name="Oren A."/>
            <person name="Chaudhuri R.R."/>
            <person name="La Ragione R."/>
            <person name="Hildebrand F."/>
            <person name="Pallen M.J."/>
        </authorList>
    </citation>
    <scope>NUCLEOTIDE SEQUENCE</scope>
    <source>
        <strain evidence="11">6276</strain>
    </source>
</reference>
<evidence type="ECO:0000259" key="10">
    <source>
        <dbReference type="SMART" id="SM00235"/>
    </source>
</evidence>
<dbReference type="InterPro" id="IPR024079">
    <property type="entry name" value="MetalloPept_cat_dom_sf"/>
</dbReference>
<keyword evidence="7" id="KW-0862">Zinc</keyword>
<evidence type="ECO:0000256" key="1">
    <source>
        <dbReference type="ARBA" id="ARBA00001947"/>
    </source>
</evidence>
<evidence type="ECO:0000256" key="7">
    <source>
        <dbReference type="ARBA" id="ARBA00022833"/>
    </source>
</evidence>
<dbReference type="PANTHER" id="PTHR10201:SF291">
    <property type="entry name" value="MATRIX METALLOPROTEINASE 1, ISOFORM C-RELATED"/>
    <property type="match status" value="1"/>
</dbReference>
<keyword evidence="6" id="KW-0378">Hydrolase</keyword>
<dbReference type="GO" id="GO:0030574">
    <property type="term" value="P:collagen catabolic process"/>
    <property type="evidence" value="ECO:0007669"/>
    <property type="project" value="TreeGrafter"/>
</dbReference>
<dbReference type="SUPFAM" id="SSF55486">
    <property type="entry name" value="Metalloproteases ('zincins'), catalytic domain"/>
    <property type="match status" value="1"/>
</dbReference>
<reference evidence="11" key="1">
    <citation type="submission" date="2020-10" db="EMBL/GenBank/DDBJ databases">
        <authorList>
            <person name="Gilroy R."/>
        </authorList>
    </citation>
    <scope>NUCLEOTIDE SEQUENCE</scope>
    <source>
        <strain evidence="11">6276</strain>
    </source>
</reference>
<dbReference type="InterPro" id="IPR001818">
    <property type="entry name" value="Pept_M10_metallopeptidase"/>
</dbReference>
<keyword evidence="8 11" id="KW-0482">Metalloprotease</keyword>
<evidence type="ECO:0000256" key="2">
    <source>
        <dbReference type="ARBA" id="ARBA00010370"/>
    </source>
</evidence>
<proteinExistence type="inferred from homology"/>
<evidence type="ECO:0000256" key="9">
    <source>
        <dbReference type="SAM" id="SignalP"/>
    </source>
</evidence>
<feature type="domain" description="Peptidase metallopeptidase" evidence="10">
    <location>
        <begin position="20"/>
        <end position="169"/>
    </location>
</feature>
<comment type="caution">
    <text evidence="11">The sequence shown here is derived from an EMBL/GenBank/DDBJ whole genome shotgun (WGS) entry which is preliminary data.</text>
</comment>
<evidence type="ECO:0000256" key="6">
    <source>
        <dbReference type="ARBA" id="ARBA00022801"/>
    </source>
</evidence>
<comment type="similarity">
    <text evidence="2">Belongs to the peptidase M10A family.</text>
</comment>
<comment type="cofactor">
    <cofactor evidence="1">
        <name>Zn(2+)</name>
        <dbReference type="ChEBI" id="CHEBI:29105"/>
    </cofactor>
</comment>
<dbReference type="GO" id="GO:0006508">
    <property type="term" value="P:proteolysis"/>
    <property type="evidence" value="ECO:0007669"/>
    <property type="project" value="UniProtKB-KW"/>
</dbReference>
<evidence type="ECO:0000256" key="5">
    <source>
        <dbReference type="ARBA" id="ARBA00022729"/>
    </source>
</evidence>
<feature type="chain" id="PRO_5039723169" evidence="9">
    <location>
        <begin position="21"/>
        <end position="169"/>
    </location>
</feature>
<dbReference type="Proteomes" id="UP000823928">
    <property type="component" value="Unassembled WGS sequence"/>
</dbReference>
<evidence type="ECO:0000256" key="4">
    <source>
        <dbReference type="ARBA" id="ARBA00022723"/>
    </source>
</evidence>
<dbReference type="EMBL" id="DVIU01000236">
    <property type="protein sequence ID" value="HIS37309.1"/>
    <property type="molecule type" value="Genomic_DNA"/>
</dbReference>
<feature type="signal peptide" evidence="9">
    <location>
        <begin position="1"/>
        <end position="20"/>
    </location>
</feature>
<organism evidence="11 12">
    <name type="scientific">Candidatus Scatousia excrementigallinarum</name>
    <dbReference type="NCBI Taxonomy" id="2840935"/>
    <lineage>
        <taxon>Bacteria</taxon>
        <taxon>Candidatus Scatousia</taxon>
    </lineage>
</organism>
<dbReference type="GO" id="GO:0031012">
    <property type="term" value="C:extracellular matrix"/>
    <property type="evidence" value="ECO:0007669"/>
    <property type="project" value="InterPro"/>
</dbReference>
<dbReference type="InterPro" id="IPR021190">
    <property type="entry name" value="Pept_M10A"/>
</dbReference>
<dbReference type="GO" id="GO:0030198">
    <property type="term" value="P:extracellular matrix organization"/>
    <property type="evidence" value="ECO:0007669"/>
    <property type="project" value="TreeGrafter"/>
</dbReference>